<gene>
    <name evidence="1" type="ORF">A9308_02285</name>
</gene>
<dbReference type="AlphaFoldDB" id="A0A1B8QFT5"/>
<evidence type="ECO:0000313" key="2">
    <source>
        <dbReference type="Proteomes" id="UP000092508"/>
    </source>
</evidence>
<proteinExistence type="predicted"/>
<reference evidence="1 2" key="1">
    <citation type="submission" date="2016-06" db="EMBL/GenBank/DDBJ databases">
        <title>Draft genome of Moraxella atlantae CCUG 66109.</title>
        <authorList>
            <person name="Salva-Serra F."/>
            <person name="Engstrom-Jakobsson H."/>
            <person name="Thorell K."/>
            <person name="Gonzales-Siles L."/>
            <person name="Karlsson R."/>
            <person name="Boulund F."/>
            <person name="Engstrand L."/>
            <person name="Kristiansson E."/>
            <person name="Moore E."/>
        </authorList>
    </citation>
    <scope>NUCLEOTIDE SEQUENCE [LARGE SCALE GENOMIC DNA]</scope>
    <source>
        <strain evidence="1 2">CCUG 66109</strain>
    </source>
</reference>
<name>A0A1B8QFT5_9GAMM</name>
<protein>
    <submittedName>
        <fullName evidence="1">Uncharacterized protein</fullName>
    </submittedName>
</protein>
<organism evidence="1 2">
    <name type="scientific">Faucicola atlantae</name>
    <dbReference type="NCBI Taxonomy" id="34059"/>
    <lineage>
        <taxon>Bacteria</taxon>
        <taxon>Pseudomonadati</taxon>
        <taxon>Pseudomonadota</taxon>
        <taxon>Gammaproteobacteria</taxon>
        <taxon>Moraxellales</taxon>
        <taxon>Moraxellaceae</taxon>
        <taxon>Faucicola</taxon>
    </lineage>
</organism>
<evidence type="ECO:0000313" key="1">
    <source>
        <dbReference type="EMBL" id="OBX80787.1"/>
    </source>
</evidence>
<dbReference type="EMBL" id="LZMZ01000003">
    <property type="protein sequence ID" value="OBX80787.1"/>
    <property type="molecule type" value="Genomic_DNA"/>
</dbReference>
<comment type="caution">
    <text evidence="1">The sequence shown here is derived from an EMBL/GenBank/DDBJ whole genome shotgun (WGS) entry which is preliminary data.</text>
</comment>
<dbReference type="Proteomes" id="UP000092508">
    <property type="component" value="Unassembled WGS sequence"/>
</dbReference>
<accession>A0A1B8QFT5</accession>
<sequence length="69" mass="7913">MSAKTSAQTVVLYFRQNFEQNWLKFCLQNCPKTGMVAGHVNFCHVVWIRYAAWLTKLYGNLASERVSVG</sequence>